<protein>
    <submittedName>
        <fullName evidence="2">Uncharacterized protein</fullName>
    </submittedName>
</protein>
<name>X0WRI8_9ZZZZ</name>
<gene>
    <name evidence="2" type="ORF">S01H1_53658</name>
</gene>
<evidence type="ECO:0000313" key="2">
    <source>
        <dbReference type="EMBL" id="GAG25822.1"/>
    </source>
</evidence>
<keyword evidence="1" id="KW-0812">Transmembrane</keyword>
<feature type="transmembrane region" description="Helical" evidence="1">
    <location>
        <begin position="63"/>
        <end position="86"/>
    </location>
</feature>
<accession>X0WRI8</accession>
<evidence type="ECO:0000256" key="1">
    <source>
        <dbReference type="SAM" id="Phobius"/>
    </source>
</evidence>
<keyword evidence="1" id="KW-1133">Transmembrane helix</keyword>
<feature type="non-terminal residue" evidence="2">
    <location>
        <position position="182"/>
    </location>
</feature>
<dbReference type="EMBL" id="BARS01034760">
    <property type="protein sequence ID" value="GAG25822.1"/>
    <property type="molecule type" value="Genomic_DNA"/>
</dbReference>
<reference evidence="2" key="1">
    <citation type="journal article" date="2014" name="Front. Microbiol.">
        <title>High frequency of phylogenetically diverse reductive dehalogenase-homologous genes in deep subseafloor sedimentary metagenomes.</title>
        <authorList>
            <person name="Kawai M."/>
            <person name="Futagami T."/>
            <person name="Toyoda A."/>
            <person name="Takaki Y."/>
            <person name="Nishi S."/>
            <person name="Hori S."/>
            <person name="Arai W."/>
            <person name="Tsubouchi T."/>
            <person name="Morono Y."/>
            <person name="Uchiyama I."/>
            <person name="Ito T."/>
            <person name="Fujiyama A."/>
            <person name="Inagaki F."/>
            <person name="Takami H."/>
        </authorList>
    </citation>
    <scope>NUCLEOTIDE SEQUENCE</scope>
    <source>
        <strain evidence="2">Expedition CK06-06</strain>
    </source>
</reference>
<comment type="caution">
    <text evidence="2">The sequence shown here is derived from an EMBL/GenBank/DDBJ whole genome shotgun (WGS) entry which is preliminary data.</text>
</comment>
<keyword evidence="1" id="KW-0472">Membrane</keyword>
<proteinExistence type="predicted"/>
<organism evidence="2">
    <name type="scientific">marine sediment metagenome</name>
    <dbReference type="NCBI Taxonomy" id="412755"/>
    <lineage>
        <taxon>unclassified sequences</taxon>
        <taxon>metagenomes</taxon>
        <taxon>ecological metagenomes</taxon>
    </lineage>
</organism>
<dbReference type="AlphaFoldDB" id="X0WRI8"/>
<sequence length="182" mass="20441">MPSTWDVRIASSRKLTRALHDFLDQRGYVCEYEPSEAEPDAGSGVAIFKSELIGKRDSPRRDLAYLLFGLLLLPTILQTTLGIRFLKESRYYLRTIARITVEGEVYPPKGEGRGTFQSGVLDVGSDVRVTLDMTAGVAQGDYEIVRPTEDKRELVRLAEEQRELERQLSELLPTIALPKAEA</sequence>